<reference evidence="2 3" key="1">
    <citation type="submission" date="2014-09" db="EMBL/GenBank/DDBJ databases">
        <authorList>
            <person name="Ellenberger Sabrina"/>
        </authorList>
    </citation>
    <scope>NUCLEOTIDE SEQUENCE [LARGE SCALE GENOMIC DNA]</scope>
    <source>
        <strain evidence="2 3">CBS 412.66</strain>
    </source>
</reference>
<dbReference type="PROSITE" id="PS50181">
    <property type="entry name" value="FBOX"/>
    <property type="match status" value="1"/>
</dbReference>
<protein>
    <recommendedName>
        <fullName evidence="1">F-box domain-containing protein</fullName>
    </recommendedName>
</protein>
<dbReference type="Gene3D" id="1.20.1280.50">
    <property type="match status" value="1"/>
</dbReference>
<evidence type="ECO:0000313" key="3">
    <source>
        <dbReference type="Proteomes" id="UP000054107"/>
    </source>
</evidence>
<dbReference type="Proteomes" id="UP000054107">
    <property type="component" value="Unassembled WGS sequence"/>
</dbReference>
<dbReference type="Pfam" id="PF12937">
    <property type="entry name" value="F-box-like"/>
    <property type="match status" value="1"/>
</dbReference>
<dbReference type="InterPro" id="IPR001810">
    <property type="entry name" value="F-box_dom"/>
</dbReference>
<dbReference type="AlphaFoldDB" id="A0A0B7MPV1"/>
<dbReference type="SUPFAM" id="SSF81383">
    <property type="entry name" value="F-box domain"/>
    <property type="match status" value="1"/>
</dbReference>
<dbReference type="EMBL" id="LN719426">
    <property type="protein sequence ID" value="CEP07906.1"/>
    <property type="molecule type" value="Genomic_DNA"/>
</dbReference>
<keyword evidence="3" id="KW-1185">Reference proteome</keyword>
<feature type="domain" description="F-box" evidence="1">
    <location>
        <begin position="1"/>
        <end position="46"/>
    </location>
</feature>
<evidence type="ECO:0000259" key="1">
    <source>
        <dbReference type="PROSITE" id="PS50181"/>
    </source>
</evidence>
<dbReference type="OrthoDB" id="2272119at2759"/>
<name>A0A0B7MPV1_9FUNG</name>
<sequence>MIVNLPEELLIKILDYNNSTQDLANYRLVCSCWNRLAEPLLFAKQITIKSEAGALSLFGHLYRNPDNGKIIKHLEFGRSYISTVILKELLRLAFTPNMEYLTGSIGSDELYMLMNNIADKTPDKFTRLKAIPSPEFFSNMYNSSLLTFKETLQDITFILEDDDDDESDHWDIINQLETFKNLTKLKLDGRFPALFDVENVLKGCIYLTELIMSTKFLDIIHPKSEMEAWTPTNVKIVENVKKVTITLECRSDLLEYLTFKYPKIEAINIDASLPIALARNNLLRTLNVIKKARSINVKFPVKEGDLADTLKYLIADGTRFIVKDTADNNFGIVITETL</sequence>
<dbReference type="InterPro" id="IPR036047">
    <property type="entry name" value="F-box-like_dom_sf"/>
</dbReference>
<accession>A0A0B7MPV1</accession>
<evidence type="ECO:0000313" key="2">
    <source>
        <dbReference type="EMBL" id="CEP07906.1"/>
    </source>
</evidence>
<proteinExistence type="predicted"/>
<gene>
    <name evidence="2" type="primary">PARPA_01215.1 scaffold 1359</name>
</gene>
<organism evidence="2 3">
    <name type="scientific">Parasitella parasitica</name>
    <dbReference type="NCBI Taxonomy" id="35722"/>
    <lineage>
        <taxon>Eukaryota</taxon>
        <taxon>Fungi</taxon>
        <taxon>Fungi incertae sedis</taxon>
        <taxon>Mucoromycota</taxon>
        <taxon>Mucoromycotina</taxon>
        <taxon>Mucoromycetes</taxon>
        <taxon>Mucorales</taxon>
        <taxon>Mucorineae</taxon>
        <taxon>Mucoraceae</taxon>
        <taxon>Parasitella</taxon>
    </lineage>
</organism>